<dbReference type="Proteomes" id="UP000272474">
    <property type="component" value="Unassembled WGS sequence"/>
</dbReference>
<evidence type="ECO:0000256" key="1">
    <source>
        <dbReference type="SAM" id="Phobius"/>
    </source>
</evidence>
<evidence type="ECO:0000313" key="4">
    <source>
        <dbReference type="Proteomes" id="UP000272474"/>
    </source>
</evidence>
<evidence type="ECO:0000313" key="3">
    <source>
        <dbReference type="EMBL" id="RKN45063.1"/>
    </source>
</evidence>
<keyword evidence="4" id="KW-1185">Reference proteome</keyword>
<comment type="caution">
    <text evidence="3">The sequence shown here is derived from an EMBL/GenBank/DDBJ whole genome shotgun (WGS) entry which is preliminary data.</text>
</comment>
<proteinExistence type="predicted"/>
<keyword evidence="1" id="KW-1133">Transmembrane helix</keyword>
<organism evidence="3 4">
    <name type="scientific">Streptomyces hoynatensis</name>
    <dbReference type="NCBI Taxonomy" id="1141874"/>
    <lineage>
        <taxon>Bacteria</taxon>
        <taxon>Bacillati</taxon>
        <taxon>Actinomycetota</taxon>
        <taxon>Actinomycetes</taxon>
        <taxon>Kitasatosporales</taxon>
        <taxon>Streptomycetaceae</taxon>
        <taxon>Streptomyces</taxon>
    </lineage>
</organism>
<dbReference type="EMBL" id="RBAL01000003">
    <property type="protein sequence ID" value="RKN45063.1"/>
    <property type="molecule type" value="Genomic_DNA"/>
</dbReference>
<reference evidence="3 4" key="1">
    <citation type="journal article" date="2014" name="Int. J. Syst. Evol. Microbiol.">
        <title>Streptomyces hoynatensis sp. nov., isolated from deep marine sediment.</title>
        <authorList>
            <person name="Veyisoglu A."/>
            <person name="Sahin N."/>
        </authorList>
    </citation>
    <scope>NUCLEOTIDE SEQUENCE [LARGE SCALE GENOMIC DNA]</scope>
    <source>
        <strain evidence="3 4">KCTC 29097</strain>
    </source>
</reference>
<evidence type="ECO:0000259" key="2">
    <source>
        <dbReference type="Pfam" id="PF09851"/>
    </source>
</evidence>
<dbReference type="OrthoDB" id="3748887at2"/>
<dbReference type="InterPro" id="IPR018649">
    <property type="entry name" value="SHOCT"/>
</dbReference>
<gene>
    <name evidence="3" type="ORF">D7294_06425</name>
</gene>
<dbReference type="AlphaFoldDB" id="A0A3A9Z9X8"/>
<feature type="transmembrane region" description="Helical" evidence="1">
    <location>
        <begin position="12"/>
        <end position="32"/>
    </location>
</feature>
<keyword evidence="1" id="KW-0812">Transmembrane</keyword>
<dbReference type="Pfam" id="PF09851">
    <property type="entry name" value="SHOCT"/>
    <property type="match status" value="1"/>
</dbReference>
<protein>
    <submittedName>
        <fullName evidence="3">SHOCT domain-containing protein</fullName>
    </submittedName>
</protein>
<keyword evidence="1" id="KW-0472">Membrane</keyword>
<dbReference type="RefSeq" id="WP_120677083.1">
    <property type="nucleotide sequence ID" value="NZ_RBAL01000003.1"/>
</dbReference>
<feature type="domain" description="SHOCT" evidence="2">
    <location>
        <begin position="52"/>
        <end position="77"/>
    </location>
</feature>
<accession>A0A3A9Z9X8</accession>
<sequence length="85" mass="9574">MAHFDHDGGPGPWVLLFPVIWAAVAFCAVWLLRRTAWRRGFGPGGHRHPGSPLAVLGRRYAAGEIDAEEYRERRAVLSEDPRPRD</sequence>
<name>A0A3A9Z9X8_9ACTN</name>